<dbReference type="GO" id="GO:0006433">
    <property type="term" value="P:prolyl-tRNA aminoacylation"/>
    <property type="evidence" value="ECO:0007669"/>
    <property type="project" value="InterPro"/>
</dbReference>
<reference evidence="12" key="1">
    <citation type="journal article" date="2020" name="Stud. Mycol.">
        <title>101 Dothideomycetes genomes: a test case for predicting lifestyles and emergence of pathogens.</title>
        <authorList>
            <person name="Haridas S."/>
            <person name="Albert R."/>
            <person name="Binder M."/>
            <person name="Bloem J."/>
            <person name="Labutti K."/>
            <person name="Salamov A."/>
            <person name="Andreopoulos B."/>
            <person name="Baker S."/>
            <person name="Barry K."/>
            <person name="Bills G."/>
            <person name="Bluhm B."/>
            <person name="Cannon C."/>
            <person name="Castanera R."/>
            <person name="Culley D."/>
            <person name="Daum C."/>
            <person name="Ezra D."/>
            <person name="Gonzalez J."/>
            <person name="Henrissat B."/>
            <person name="Kuo A."/>
            <person name="Liang C."/>
            <person name="Lipzen A."/>
            <person name="Lutzoni F."/>
            <person name="Magnuson J."/>
            <person name="Mondo S."/>
            <person name="Nolan M."/>
            <person name="Ohm R."/>
            <person name="Pangilinan J."/>
            <person name="Park H.-J."/>
            <person name="Ramirez L."/>
            <person name="Alfaro M."/>
            <person name="Sun H."/>
            <person name="Tritt A."/>
            <person name="Yoshinaga Y."/>
            <person name="Zwiers L.-H."/>
            <person name="Turgeon B."/>
            <person name="Goodwin S."/>
            <person name="Spatafora J."/>
            <person name="Crous P."/>
            <person name="Grigoriev I."/>
        </authorList>
    </citation>
    <scope>NUCLEOTIDE SEQUENCE</scope>
    <source>
        <strain evidence="12">CBS 116005</strain>
    </source>
</reference>
<dbReference type="InterPro" id="IPR045864">
    <property type="entry name" value="aa-tRNA-synth_II/BPL/LPL"/>
</dbReference>
<comment type="similarity">
    <text evidence="1">Belongs to the class-II aminoacyl-tRNA synthetase family.</text>
</comment>
<dbReference type="CDD" id="cd00862">
    <property type="entry name" value="ProRS_anticodon_zinc"/>
    <property type="match status" value="1"/>
</dbReference>
<evidence type="ECO:0000313" key="13">
    <source>
        <dbReference type="Proteomes" id="UP000799436"/>
    </source>
</evidence>
<dbReference type="InterPro" id="IPR006195">
    <property type="entry name" value="aa-tRNA-synth_II"/>
</dbReference>
<dbReference type="GO" id="GO:0005737">
    <property type="term" value="C:cytoplasm"/>
    <property type="evidence" value="ECO:0007669"/>
    <property type="project" value="InterPro"/>
</dbReference>
<dbReference type="InterPro" id="IPR036621">
    <property type="entry name" value="Anticodon-bd_dom_sf"/>
</dbReference>
<evidence type="ECO:0000256" key="7">
    <source>
        <dbReference type="ARBA" id="ARBA00023146"/>
    </source>
</evidence>
<keyword evidence="6" id="KW-0648">Protein biosynthesis</keyword>
<evidence type="ECO:0000313" key="12">
    <source>
        <dbReference type="EMBL" id="KAF2772786.1"/>
    </source>
</evidence>
<dbReference type="PANTHER" id="PTHR43382:SF2">
    <property type="entry name" value="BIFUNCTIONAL GLUTAMATE_PROLINE--TRNA LIGASE"/>
    <property type="match status" value="1"/>
</dbReference>
<feature type="compositionally biased region" description="Basic and acidic residues" evidence="10">
    <location>
        <begin position="8"/>
        <end position="22"/>
    </location>
</feature>
<dbReference type="InterPro" id="IPR033721">
    <property type="entry name" value="ProRS_core_arch_euk"/>
</dbReference>
<dbReference type="InterPro" id="IPR002316">
    <property type="entry name" value="Pro-tRNA-ligase_IIa"/>
</dbReference>
<dbReference type="SUPFAM" id="SSF64586">
    <property type="entry name" value="C-terminal domain of ProRS"/>
    <property type="match status" value="1"/>
</dbReference>
<dbReference type="Pfam" id="PF00587">
    <property type="entry name" value="tRNA-synt_2b"/>
    <property type="match status" value="1"/>
</dbReference>
<evidence type="ECO:0000256" key="5">
    <source>
        <dbReference type="ARBA" id="ARBA00022840"/>
    </source>
</evidence>
<evidence type="ECO:0000256" key="1">
    <source>
        <dbReference type="ARBA" id="ARBA00008226"/>
    </source>
</evidence>
<dbReference type="Gene3D" id="3.40.50.800">
    <property type="entry name" value="Anticodon-binding domain"/>
    <property type="match status" value="1"/>
</dbReference>
<dbReference type="InterPro" id="IPR004154">
    <property type="entry name" value="Anticodon-bd"/>
</dbReference>
<dbReference type="InterPro" id="IPR002314">
    <property type="entry name" value="aa-tRNA-synt_IIb"/>
</dbReference>
<dbReference type="CDD" id="cd00778">
    <property type="entry name" value="ProRS_core_arch_euk"/>
    <property type="match status" value="1"/>
</dbReference>
<dbReference type="Pfam" id="PF03129">
    <property type="entry name" value="HGTP_anticodon"/>
    <property type="match status" value="1"/>
</dbReference>
<keyword evidence="3" id="KW-0436">Ligase</keyword>
<dbReference type="FunFam" id="3.40.50.800:FF:000005">
    <property type="entry name" value="bifunctional glutamate/proline--tRNA ligase"/>
    <property type="match status" value="1"/>
</dbReference>
<evidence type="ECO:0000256" key="6">
    <source>
        <dbReference type="ARBA" id="ARBA00022917"/>
    </source>
</evidence>
<dbReference type="Gene3D" id="3.30.930.10">
    <property type="entry name" value="Bira Bifunctional Protein, Domain 2"/>
    <property type="match status" value="1"/>
</dbReference>
<dbReference type="PRINTS" id="PR01046">
    <property type="entry name" value="TRNASYNTHPRO"/>
</dbReference>
<dbReference type="SUPFAM" id="SSF55681">
    <property type="entry name" value="Class II aaRS and biotin synthetases"/>
    <property type="match status" value="1"/>
</dbReference>
<accession>A0A6G1LIU7</accession>
<proteinExistence type="inferred from homology"/>
<dbReference type="Proteomes" id="UP000799436">
    <property type="component" value="Unassembled WGS sequence"/>
</dbReference>
<dbReference type="GO" id="GO:0004827">
    <property type="term" value="F:proline-tRNA ligase activity"/>
    <property type="evidence" value="ECO:0007669"/>
    <property type="project" value="UniProtKB-EC"/>
</dbReference>
<name>A0A6G1LIU7_9PEZI</name>
<dbReference type="NCBIfam" id="TIGR00408">
    <property type="entry name" value="proS_fam_I"/>
    <property type="match status" value="1"/>
</dbReference>
<dbReference type="InterPro" id="IPR016061">
    <property type="entry name" value="Pro-tRNA_ligase_II_C"/>
</dbReference>
<dbReference type="EMBL" id="ML995813">
    <property type="protein sequence ID" value="KAF2772786.1"/>
    <property type="molecule type" value="Genomic_DNA"/>
</dbReference>
<dbReference type="Pfam" id="PF09180">
    <property type="entry name" value="ProRS-C_1"/>
    <property type="match status" value="1"/>
</dbReference>
<evidence type="ECO:0000256" key="8">
    <source>
        <dbReference type="ARBA" id="ARBA00029731"/>
    </source>
</evidence>
<dbReference type="SUPFAM" id="SSF52954">
    <property type="entry name" value="Class II aaRS ABD-related"/>
    <property type="match status" value="1"/>
</dbReference>
<keyword evidence="5" id="KW-0067">ATP-binding</keyword>
<dbReference type="HAMAP" id="MF_01571">
    <property type="entry name" value="Pro_tRNA_synth_type3"/>
    <property type="match status" value="1"/>
</dbReference>
<evidence type="ECO:0000256" key="4">
    <source>
        <dbReference type="ARBA" id="ARBA00022741"/>
    </source>
</evidence>
<evidence type="ECO:0000259" key="11">
    <source>
        <dbReference type="PROSITE" id="PS50862"/>
    </source>
</evidence>
<keyword evidence="13" id="KW-1185">Reference proteome</keyword>
<sequence length="590" mass="66678">MAEANSKVTEKMDTLKLTEEKTNGAAAGTVEGAIPTSQKPGKKEKERKDGKAAAKSKGEKQNAQAPKKKSGEPELIGITVKKSEDLSEWYQQVILKSEMLDFTDVPGCYIYQPNSYRIWEFIQDHFNQKIRKMGVKNSYFPLFISEANLSREEEHLEGFAAEVAWVTHGGKNKLEKRLAVRPTSETAMYDFYSKKIRSHRDLPLKLNQWNNVVRWEFKHAVPFLRSREFLWQEGHTAHQTQEQASQEVYQILDYYADIYEELLAVPVVKGVKTKAEQFPGADFTTTVEGYIPAVGRGIQGATSHALGQHFAKMFNITIEDPNQVVEEGKSRQKLHVWQNSWGFTTRSIGVMIMIHGDDKGLVLPPRVADTQVVIVPVGVNAKMSEEDKNKLYDQVADIKKRLEEADVRVEADYREGYSPGYKFNDWELKGVPLRIEFGPKDAANEVVVTARRDKVYAEDKGKGSIKLSEIATEVPKLLEQIQKDMFAKASAEYAEHRKLVAEWKEFVPELNKKNLLIVPFCLEGDCEDQIKEDSSGKIEGQEVDARAPSMGAKSLCIPSEQPKETLDGRKCINPKCGKDALAFVMFGRSY</sequence>
<keyword evidence="7 12" id="KW-0030">Aminoacyl-tRNA synthetase</keyword>
<evidence type="ECO:0000256" key="9">
    <source>
        <dbReference type="ARBA" id="ARBA00047671"/>
    </source>
</evidence>
<keyword evidence="4" id="KW-0547">Nucleotide-binding</keyword>
<dbReference type="EC" id="6.1.1.15" evidence="2"/>
<dbReference type="FunFam" id="3.30.110.30:FF:000001">
    <property type="entry name" value="Bifunctional glutamate/proline--tRNA ligase"/>
    <property type="match status" value="1"/>
</dbReference>
<dbReference type="GO" id="GO:0005524">
    <property type="term" value="F:ATP binding"/>
    <property type="evidence" value="ECO:0007669"/>
    <property type="project" value="UniProtKB-KW"/>
</dbReference>
<dbReference type="InterPro" id="IPR004499">
    <property type="entry name" value="Pro-tRNA-ligase_IIa_arc-type"/>
</dbReference>
<dbReference type="OrthoDB" id="1350766at2759"/>
<dbReference type="FunFam" id="3.30.930.10:FF:000007">
    <property type="entry name" value="Bifunctional glutamate/proline--tRNA ligase"/>
    <property type="match status" value="1"/>
</dbReference>
<dbReference type="AlphaFoldDB" id="A0A6G1LIU7"/>
<evidence type="ECO:0000256" key="10">
    <source>
        <dbReference type="SAM" id="MobiDB-lite"/>
    </source>
</evidence>
<dbReference type="PROSITE" id="PS50862">
    <property type="entry name" value="AA_TRNA_LIGASE_II"/>
    <property type="match status" value="1"/>
</dbReference>
<dbReference type="InterPro" id="IPR017449">
    <property type="entry name" value="Pro-tRNA_synth_II"/>
</dbReference>
<feature type="compositionally biased region" description="Basic and acidic residues" evidence="10">
    <location>
        <begin position="41"/>
        <end position="60"/>
    </location>
</feature>
<organism evidence="12 13">
    <name type="scientific">Teratosphaeria nubilosa</name>
    <dbReference type="NCBI Taxonomy" id="161662"/>
    <lineage>
        <taxon>Eukaryota</taxon>
        <taxon>Fungi</taxon>
        <taxon>Dikarya</taxon>
        <taxon>Ascomycota</taxon>
        <taxon>Pezizomycotina</taxon>
        <taxon>Dothideomycetes</taxon>
        <taxon>Dothideomycetidae</taxon>
        <taxon>Mycosphaerellales</taxon>
        <taxon>Teratosphaeriaceae</taxon>
        <taxon>Teratosphaeria</taxon>
    </lineage>
</organism>
<evidence type="ECO:0000256" key="3">
    <source>
        <dbReference type="ARBA" id="ARBA00022598"/>
    </source>
</evidence>
<comment type="catalytic activity">
    <reaction evidence="9">
        <text>tRNA(Pro) + L-proline + ATP = L-prolyl-tRNA(Pro) + AMP + diphosphate</text>
        <dbReference type="Rhea" id="RHEA:14305"/>
        <dbReference type="Rhea" id="RHEA-COMP:9700"/>
        <dbReference type="Rhea" id="RHEA-COMP:9702"/>
        <dbReference type="ChEBI" id="CHEBI:30616"/>
        <dbReference type="ChEBI" id="CHEBI:33019"/>
        <dbReference type="ChEBI" id="CHEBI:60039"/>
        <dbReference type="ChEBI" id="CHEBI:78442"/>
        <dbReference type="ChEBI" id="CHEBI:78532"/>
        <dbReference type="ChEBI" id="CHEBI:456215"/>
        <dbReference type="EC" id="6.1.1.15"/>
    </reaction>
</comment>
<feature type="domain" description="Aminoacyl-transfer RNA synthetases class-II family profile" evidence="11">
    <location>
        <begin position="116"/>
        <end position="364"/>
    </location>
</feature>
<dbReference type="GO" id="GO:0017101">
    <property type="term" value="C:aminoacyl-tRNA synthetase multienzyme complex"/>
    <property type="evidence" value="ECO:0007669"/>
    <property type="project" value="TreeGrafter"/>
</dbReference>
<dbReference type="PANTHER" id="PTHR43382">
    <property type="entry name" value="PROLYL-TRNA SYNTHETASE"/>
    <property type="match status" value="1"/>
</dbReference>
<dbReference type="Gene3D" id="3.30.110.30">
    <property type="entry name" value="C-terminal domain of ProRS"/>
    <property type="match status" value="1"/>
</dbReference>
<gene>
    <name evidence="12" type="ORF">EJ03DRAFT_324336</name>
</gene>
<feature type="region of interest" description="Disordered" evidence="10">
    <location>
        <begin position="1"/>
        <end position="72"/>
    </location>
</feature>
<protein>
    <recommendedName>
        <fullName evidence="2">proline--tRNA ligase</fullName>
        <ecNumber evidence="2">6.1.1.15</ecNumber>
    </recommendedName>
    <alternativeName>
        <fullName evidence="8">Prolyl-tRNA synthetase</fullName>
    </alternativeName>
</protein>
<evidence type="ECO:0000256" key="2">
    <source>
        <dbReference type="ARBA" id="ARBA00012831"/>
    </source>
</evidence>
<dbReference type="SMART" id="SM00946">
    <property type="entry name" value="ProRS-C_1"/>
    <property type="match status" value="1"/>
</dbReference>